<name>A0A5C1K8X5_9CAUD</name>
<feature type="compositionally biased region" description="Basic and acidic residues" evidence="1">
    <location>
        <begin position="277"/>
        <end position="288"/>
    </location>
</feature>
<reference evidence="2 3" key="1">
    <citation type="submission" date="2019-06" db="EMBL/GenBank/DDBJ databases">
        <title>A distant relative of Phikzvirus genus phages from a therapeutic phage collection.</title>
        <authorList>
            <person name="Hejnowicz M.S."/>
            <person name="Dabrowski K."/>
            <person name="Gawor J."/>
            <person name="Weber-Dabrowska B."/>
            <person name="Gromadka R."/>
            <person name="Lobocka M.B."/>
        </authorList>
    </citation>
    <scope>NUCLEOTIDE SEQUENCE [LARGE SCALE GENOMIC DNA]</scope>
</reference>
<keyword evidence="3" id="KW-1185">Reference proteome</keyword>
<evidence type="ECO:0000256" key="1">
    <source>
        <dbReference type="SAM" id="MobiDB-lite"/>
    </source>
</evidence>
<dbReference type="EMBL" id="MN103543">
    <property type="protein sequence ID" value="QEM41794.1"/>
    <property type="molecule type" value="Genomic_DNA"/>
</dbReference>
<evidence type="ECO:0000313" key="3">
    <source>
        <dbReference type="Proteomes" id="UP000322144"/>
    </source>
</evidence>
<sequence>MRIDVTGVQGNGFVEVTTSHKGNEIKWSTRAYSKVKLNDPTRVFKEFNDYLESCDEADQDRIWNSYVKINDLFKMDFEPAHISSTLIHYIHELYSALPMNKLRRWLLTIGNLHIPPEIQKTITDESRYTKREQTYLQHDYINLATVALGLRPMVPIWGEYIDSGTDQELHKENEVVGLISRCEIANWPLLEKDEVGEDVDAAFDKLEGYVKFCVEDEPTTLGSLWRGMSSVEIPVHLRSKALVRRLTIVPLNDPMSHSIVANTFRYVRSNLNPAERSPTDRVNEKRPEGGGGDDEDKTSFIEAHKTKGRVSPGDIEAYNIDAMDYELLAQTVDPTIDMEKLRKCISCVSQVANFEIRPHQVLLAQWVMAKAFPARAFYHISKLPVNTLLATTQALLWHWGYLDVAVFLQVEPVYHGEHGSTNQLSNTRSGSRIAQKYKAQLDELYPHMKLAKVPQSGEIPKPDNMAGIAVNNCNQSIRSSTWIYHGPPELFKLSGQIAQNNILIPPPNIKHTITEVVLHLAQINQ</sequence>
<dbReference type="GeneID" id="77936815"/>
<proteinExistence type="predicted"/>
<dbReference type="Proteomes" id="UP000322144">
    <property type="component" value="Segment"/>
</dbReference>
<dbReference type="RefSeq" id="YP_010660805.1">
    <property type="nucleotide sequence ID" value="NC_070882.1"/>
</dbReference>
<accession>A0A5C1K8X5</accession>
<evidence type="ECO:0000313" key="2">
    <source>
        <dbReference type="EMBL" id="QEM41794.1"/>
    </source>
</evidence>
<feature type="region of interest" description="Disordered" evidence="1">
    <location>
        <begin position="272"/>
        <end position="298"/>
    </location>
</feature>
<protein>
    <submittedName>
        <fullName evidence="2">Uncharacterized protein</fullName>
    </submittedName>
</protein>
<dbReference type="KEGG" id="vg:77936815"/>
<organism evidence="2 3">
    <name type="scientific">Pseudomonas phage vB_PaeM_PS119XW</name>
    <dbReference type="NCBI Taxonomy" id="2601632"/>
    <lineage>
        <taxon>Viruses</taxon>
        <taxon>Duplodnaviria</taxon>
        <taxon>Heunggongvirae</taxon>
        <taxon>Uroviricota</taxon>
        <taxon>Caudoviricetes</taxon>
        <taxon>Chimalliviridae</taxon>
        <taxon>Pawinskivirus</taxon>
        <taxon>Pawinskivirus PS119XW</taxon>
    </lineage>
</organism>